<name>A0A365P593_9FLAO</name>
<dbReference type="AlphaFoldDB" id="A0A365P593"/>
<comment type="caution">
    <text evidence="1">The sequence shown here is derived from an EMBL/GenBank/DDBJ whole genome shotgun (WGS) entry which is preliminary data.</text>
</comment>
<sequence length="240" mass="25672">MGNHYVNLAFLVVSSTAICQVQGVGINETLPQQALHLGSPTSTVRVEGLNETNNSYNLGATNTYPLYVDNLGSLTLRNSGAVNSDGSDAFVSVPNSTIILLNGDNDGIADGEILNFTITTSRPTIVLVKYTLSFEVFENVSENKLTDKLARRINTYFRLNSGTRKYGHASKCFTSSATNDVSGELYNMSSSYIVIPTAGTHTISLHGEVSSGLTNSAPNTGKATCVVFGRGHDSLMYKVN</sequence>
<proteinExistence type="predicted"/>
<dbReference type="OrthoDB" id="1375929at2"/>
<evidence type="ECO:0000313" key="1">
    <source>
        <dbReference type="EMBL" id="RBA29770.1"/>
    </source>
</evidence>
<gene>
    <name evidence="1" type="ORF">DPN68_00635</name>
</gene>
<protein>
    <submittedName>
        <fullName evidence="1">Uncharacterized protein</fullName>
    </submittedName>
</protein>
<dbReference type="EMBL" id="QLST01000001">
    <property type="protein sequence ID" value="RBA29770.1"/>
    <property type="molecule type" value="Genomic_DNA"/>
</dbReference>
<evidence type="ECO:0000313" key="2">
    <source>
        <dbReference type="Proteomes" id="UP000253319"/>
    </source>
</evidence>
<reference evidence="1 2" key="1">
    <citation type="submission" date="2018-06" db="EMBL/GenBank/DDBJ databases">
        <title>Flavobacterium tibetense sp. nov., isolated from a wetland YonghuCo on Tibetan Plateau.</title>
        <authorList>
            <person name="Xing P."/>
            <person name="Phurbu D."/>
            <person name="Lu H."/>
        </authorList>
    </citation>
    <scope>NUCLEOTIDE SEQUENCE [LARGE SCALE GENOMIC DNA]</scope>
    <source>
        <strain evidence="1 2">YH5</strain>
    </source>
</reference>
<accession>A0A365P593</accession>
<dbReference type="RefSeq" id="WP_113987652.1">
    <property type="nucleotide sequence ID" value="NZ_QLST01000001.1"/>
</dbReference>
<keyword evidence="2" id="KW-1185">Reference proteome</keyword>
<organism evidence="1 2">
    <name type="scientific">Flavobacterium tibetense</name>
    <dbReference type="NCBI Taxonomy" id="2233533"/>
    <lineage>
        <taxon>Bacteria</taxon>
        <taxon>Pseudomonadati</taxon>
        <taxon>Bacteroidota</taxon>
        <taxon>Flavobacteriia</taxon>
        <taxon>Flavobacteriales</taxon>
        <taxon>Flavobacteriaceae</taxon>
        <taxon>Flavobacterium</taxon>
    </lineage>
</organism>
<dbReference type="Proteomes" id="UP000253319">
    <property type="component" value="Unassembled WGS sequence"/>
</dbReference>